<evidence type="ECO:0000256" key="1">
    <source>
        <dbReference type="ARBA" id="ARBA00022602"/>
    </source>
</evidence>
<dbReference type="PANTHER" id="PTHR43374:SF1">
    <property type="entry name" value="FLAVIN PRENYLTRANSFERASE PAD1, MITOCHONDRIAL"/>
    <property type="match status" value="1"/>
</dbReference>
<feature type="binding site" evidence="5">
    <location>
        <position position="122"/>
    </location>
    <ligand>
        <name>FMN</name>
        <dbReference type="ChEBI" id="CHEBI:58210"/>
    </ligand>
</feature>
<dbReference type="Gene3D" id="3.40.50.1950">
    <property type="entry name" value="Flavin prenyltransferase-like"/>
    <property type="match status" value="1"/>
</dbReference>
<dbReference type="NCBIfam" id="TIGR00421">
    <property type="entry name" value="ubiX_pad"/>
    <property type="match status" value="1"/>
</dbReference>
<keyword evidence="4 5" id="KW-0808">Transferase</keyword>
<organism evidence="7">
    <name type="scientific">Acididesulfobacillus acetoxydans</name>
    <dbReference type="NCBI Taxonomy" id="1561005"/>
    <lineage>
        <taxon>Bacteria</taxon>
        <taxon>Bacillati</taxon>
        <taxon>Bacillota</taxon>
        <taxon>Clostridia</taxon>
        <taxon>Eubacteriales</taxon>
        <taxon>Peptococcaceae</taxon>
        <taxon>Acididesulfobacillus</taxon>
    </lineage>
</organism>
<feature type="binding site" evidence="5">
    <location>
        <begin position="87"/>
        <end position="90"/>
    </location>
    <ligand>
        <name>FMN</name>
        <dbReference type="ChEBI" id="CHEBI:58210"/>
    </ligand>
</feature>
<evidence type="ECO:0000256" key="4">
    <source>
        <dbReference type="ARBA" id="ARBA00022679"/>
    </source>
</evidence>
<dbReference type="InterPro" id="IPR003382">
    <property type="entry name" value="Flavoprotein"/>
</dbReference>
<dbReference type="Proteomes" id="UP001071230">
    <property type="component" value="Unassembled WGS sequence"/>
</dbReference>
<evidence type="ECO:0000313" key="8">
    <source>
        <dbReference type="EMBL" id="CEJ09196.1"/>
    </source>
</evidence>
<feature type="binding site" evidence="5">
    <location>
        <position position="152"/>
    </location>
    <ligand>
        <name>dimethylallyl phosphate</name>
        <dbReference type="ChEBI" id="CHEBI:88052"/>
    </ligand>
</feature>
<dbReference type="PANTHER" id="PTHR43374">
    <property type="entry name" value="FLAVIN PRENYLTRANSFERASE"/>
    <property type="match status" value="1"/>
</dbReference>
<feature type="domain" description="Flavoprotein" evidence="6">
    <location>
        <begin position="3"/>
        <end position="173"/>
    </location>
</feature>
<keyword evidence="1 5" id="KW-0637">Prenyltransferase</keyword>
<dbReference type="InterPro" id="IPR004507">
    <property type="entry name" value="UbiX-like"/>
</dbReference>
<feature type="binding site" evidence="5">
    <location>
        <position position="37"/>
    </location>
    <ligand>
        <name>FMN</name>
        <dbReference type="ChEBI" id="CHEBI:58210"/>
    </ligand>
</feature>
<dbReference type="GO" id="GO:0016831">
    <property type="term" value="F:carboxy-lyase activity"/>
    <property type="evidence" value="ECO:0007669"/>
    <property type="project" value="TreeGrafter"/>
</dbReference>
<protein>
    <recommendedName>
        <fullName evidence="5">Flavin prenyltransferase UbiX</fullName>
        <ecNumber evidence="5">2.5.1.129</ecNumber>
    </recommendedName>
</protein>
<dbReference type="RefSeq" id="WP_240985260.1">
    <property type="nucleotide sequence ID" value="NZ_CDGJ01000115.1"/>
</dbReference>
<name>A0A8S0XBY5_9FIRM</name>
<dbReference type="GO" id="GO:0106141">
    <property type="term" value="F:flavin prenyltransferase activity"/>
    <property type="evidence" value="ECO:0007669"/>
    <property type="project" value="UniProtKB-EC"/>
</dbReference>
<accession>A0A8S0XBY5</accession>
<dbReference type="Proteomes" id="UP000836597">
    <property type="component" value="Chromosome"/>
</dbReference>
<proteinExistence type="inferred from homology"/>
<keyword evidence="8" id="KW-0456">Lyase</keyword>
<dbReference type="EC" id="2.5.1.129" evidence="5"/>
<dbReference type="AlphaFoldDB" id="A0A8S0XBY5"/>
<dbReference type="SUPFAM" id="SSF52507">
    <property type="entry name" value="Homo-oligomeric flavin-containing Cys decarboxylases, HFCD"/>
    <property type="match status" value="1"/>
</dbReference>
<keyword evidence="2 5" id="KW-0285">Flavoprotein</keyword>
<dbReference type="EMBL" id="CDGJ01000115">
    <property type="protein sequence ID" value="CEJ09196.1"/>
    <property type="molecule type" value="Genomic_DNA"/>
</dbReference>
<dbReference type="HAMAP" id="MF_01984">
    <property type="entry name" value="ubiX_pad"/>
    <property type="match status" value="1"/>
</dbReference>
<dbReference type="KEGG" id="aacx:DEACI_2445"/>
<dbReference type="Pfam" id="PF02441">
    <property type="entry name" value="Flavoprotein"/>
    <property type="match status" value="1"/>
</dbReference>
<reference evidence="7" key="2">
    <citation type="submission" date="2020-01" db="EMBL/GenBank/DDBJ databases">
        <authorList>
            <person name="Hornung B."/>
        </authorList>
    </citation>
    <scope>NUCLEOTIDE SEQUENCE</scope>
    <source>
        <strain evidence="7">PacBioINE</strain>
    </source>
</reference>
<evidence type="ECO:0000256" key="5">
    <source>
        <dbReference type="HAMAP-Rule" id="MF_01984"/>
    </source>
</evidence>
<dbReference type="NCBIfam" id="NF004685">
    <property type="entry name" value="PRK06029.1"/>
    <property type="match status" value="1"/>
</dbReference>
<evidence type="ECO:0000313" key="7">
    <source>
        <dbReference type="EMBL" id="CAA7601776.1"/>
    </source>
</evidence>
<feature type="binding site" evidence="5">
    <location>
        <begin position="11"/>
        <end position="13"/>
    </location>
    <ligand>
        <name>FMN</name>
        <dbReference type="ChEBI" id="CHEBI:58210"/>
    </ligand>
</feature>
<keyword evidence="3 5" id="KW-0288">FMN</keyword>
<comment type="function">
    <text evidence="5">Flavin prenyltransferase that catalyzes the synthesis of the prenylated FMN cofactor (prenyl-FMN) for 4-hydroxy-3-polyprenylbenzoic acid decarboxylase UbiD. The prenyltransferase is metal-independent and links a dimethylallyl moiety from dimethylallyl monophosphate (DMAP) to the flavin N5 and C6 atoms of FMN.</text>
</comment>
<keyword evidence="9" id="KW-1185">Reference proteome</keyword>
<evidence type="ECO:0000313" key="9">
    <source>
        <dbReference type="Proteomes" id="UP001071230"/>
    </source>
</evidence>
<gene>
    <name evidence="5" type="primary">ubiX</name>
    <name evidence="7" type="ORF">DEACI_2445</name>
    <name evidence="8" type="ORF">DEACI_3679</name>
</gene>
<sequence>MTKRMVVGVTGASGSVYAYSLLRTLVSLDWLVEGIATPMGERVFAYECGMPVDHAEAKVHWQANDDLFSPLASGSFRTDGMVVIPCSMNTLGSMAQGSGDSLLLRAAQVTLKERRPLVVVPREMPYNIIQLENMLRLARAGAAILPASPGFYHRPEKIEDLVNHVVGRVLDQLGIEHTLYRRWNGGGPRD</sequence>
<comment type="catalytic activity">
    <reaction evidence="5">
        <text>dimethylallyl phosphate + FMNH2 = prenylated FMNH2 + phosphate</text>
        <dbReference type="Rhea" id="RHEA:37743"/>
        <dbReference type="ChEBI" id="CHEBI:43474"/>
        <dbReference type="ChEBI" id="CHEBI:57618"/>
        <dbReference type="ChEBI" id="CHEBI:87467"/>
        <dbReference type="ChEBI" id="CHEBI:88052"/>
        <dbReference type="EC" id="2.5.1.129"/>
    </reaction>
</comment>
<comment type="caution">
    <text evidence="5">Lacks conserved residue(s) required for the propagation of feature annotation.</text>
</comment>
<dbReference type="EMBL" id="LR746496">
    <property type="protein sequence ID" value="CAA7601776.1"/>
    <property type="molecule type" value="Genomic_DNA"/>
</dbReference>
<comment type="similarity">
    <text evidence="5">Belongs to the UbiX/PAD1 family.</text>
</comment>
<feature type="binding site" evidence="5">
    <location>
        <position position="168"/>
    </location>
    <ligand>
        <name>dimethylallyl phosphate</name>
        <dbReference type="ChEBI" id="CHEBI:88052"/>
    </ligand>
</feature>
<reference evidence="8" key="1">
    <citation type="submission" date="2014-11" db="EMBL/GenBank/DDBJ databases">
        <authorList>
            <person name="Hornung B.V."/>
        </authorList>
    </citation>
    <scope>NUCLEOTIDE SEQUENCE</scope>
    <source>
        <strain evidence="8">INE</strain>
    </source>
</reference>
<evidence type="ECO:0000256" key="3">
    <source>
        <dbReference type="ARBA" id="ARBA00022643"/>
    </source>
</evidence>
<evidence type="ECO:0000256" key="2">
    <source>
        <dbReference type="ARBA" id="ARBA00022630"/>
    </source>
</evidence>
<dbReference type="InterPro" id="IPR036551">
    <property type="entry name" value="Flavin_trans-like"/>
</dbReference>
<evidence type="ECO:0000259" key="6">
    <source>
        <dbReference type="Pfam" id="PF02441"/>
    </source>
</evidence>